<dbReference type="GO" id="GO:0004519">
    <property type="term" value="F:endonuclease activity"/>
    <property type="evidence" value="ECO:0007669"/>
    <property type="project" value="InterPro"/>
</dbReference>
<evidence type="ECO:0000313" key="2">
    <source>
        <dbReference type="Proteomes" id="UP000199391"/>
    </source>
</evidence>
<reference evidence="2" key="1">
    <citation type="submission" date="2016-10" db="EMBL/GenBank/DDBJ databases">
        <authorList>
            <person name="Varghese N."/>
            <person name="Submissions S."/>
        </authorList>
    </citation>
    <scope>NUCLEOTIDE SEQUENCE [LARGE SCALE GENOMIC DNA]</scope>
    <source>
        <strain evidence="2">CGMCC 1.11014</strain>
    </source>
</reference>
<dbReference type="STRING" id="1035707.SAMN05216552_105137"/>
<gene>
    <name evidence="1" type="ORF">SAMN05216552_105137</name>
</gene>
<dbReference type="AlphaFoldDB" id="A0A1I7M367"/>
<accession>A0A1I7M367</accession>
<organism evidence="1 2">
    <name type="scientific">Pseudoduganella namucuonensis</name>
    <dbReference type="NCBI Taxonomy" id="1035707"/>
    <lineage>
        <taxon>Bacteria</taxon>
        <taxon>Pseudomonadati</taxon>
        <taxon>Pseudomonadota</taxon>
        <taxon>Betaproteobacteria</taxon>
        <taxon>Burkholderiales</taxon>
        <taxon>Oxalobacteraceae</taxon>
        <taxon>Telluria group</taxon>
        <taxon>Pseudoduganella</taxon>
    </lineage>
</organism>
<dbReference type="Pfam" id="PF09907">
    <property type="entry name" value="HigB_toxin"/>
    <property type="match status" value="1"/>
</dbReference>
<evidence type="ECO:0000313" key="1">
    <source>
        <dbReference type="EMBL" id="SFV16378.1"/>
    </source>
</evidence>
<dbReference type="GO" id="GO:0003723">
    <property type="term" value="F:RNA binding"/>
    <property type="evidence" value="ECO:0007669"/>
    <property type="project" value="InterPro"/>
</dbReference>
<sequence>MHLISNKALLDFSARQPAARIPLQTWRKAIETRSFVNYADIKNVFNATDRVGDYYIFGIGGNKYRVITWINFIQQKVYVRHVFTHQEYNKWKP</sequence>
<dbReference type="Proteomes" id="UP000199391">
    <property type="component" value="Unassembled WGS sequence"/>
</dbReference>
<dbReference type="GO" id="GO:0110001">
    <property type="term" value="C:toxin-antitoxin complex"/>
    <property type="evidence" value="ECO:0007669"/>
    <property type="project" value="InterPro"/>
</dbReference>
<dbReference type="EMBL" id="FPBO01000051">
    <property type="protein sequence ID" value="SFV16378.1"/>
    <property type="molecule type" value="Genomic_DNA"/>
</dbReference>
<proteinExistence type="predicted"/>
<dbReference type="InterPro" id="IPR018669">
    <property type="entry name" value="Toxin_HigB"/>
</dbReference>
<dbReference type="OrthoDB" id="9799912at2"/>
<protein>
    <submittedName>
        <fullName evidence="1">mRNA interferase HigB</fullName>
    </submittedName>
</protein>
<dbReference type="RefSeq" id="WP_093560799.1">
    <property type="nucleotide sequence ID" value="NZ_FPBO01000051.1"/>
</dbReference>
<keyword evidence="2" id="KW-1185">Reference proteome</keyword>
<name>A0A1I7M367_9BURK</name>